<gene>
    <name evidence="2" type="ORF">NS965_22280</name>
</gene>
<comment type="caution">
    <text evidence="2">The sequence shown here is derived from an EMBL/GenBank/DDBJ whole genome shotgun (WGS) entry which is preliminary data.</text>
</comment>
<dbReference type="RefSeq" id="WP_257726185.1">
    <property type="nucleotide sequence ID" value="NZ_JANLFC010000106.1"/>
</dbReference>
<evidence type="ECO:0000313" key="3">
    <source>
        <dbReference type="Proteomes" id="UP001204061"/>
    </source>
</evidence>
<dbReference type="EMBL" id="JANLFC010000106">
    <property type="protein sequence ID" value="MCR4451119.1"/>
    <property type="molecule type" value="Genomic_DNA"/>
</dbReference>
<dbReference type="Gene3D" id="1.10.10.10">
    <property type="entry name" value="Winged helix-like DNA-binding domain superfamily/Winged helix DNA-binding domain"/>
    <property type="match status" value="1"/>
</dbReference>
<sequence>MSMQLMVKAMNLKVGNPLRKLVLLKLADNASDTGECWPSYQHIAEQCEISRRSVINHIDAMCEAGLLTKESRVGPKGKRSNVYVLTLDVAGAALGGGAGDACPEVQEIHQGGAGDALGGGAGDAHRISHSFEPVIEPVIPPVSPKGEKSQRGTRLPENWTLPKSWGEWAMTNLGLQRNQILLEAESFADYWQSLPGAKAVKLDWEKTWRNWIRRTHRYPGKPLTRKPEPPMPRAFGEEATPSGKPVVPAFRPRAFGE</sequence>
<feature type="region of interest" description="Disordered" evidence="1">
    <location>
        <begin position="219"/>
        <end position="257"/>
    </location>
</feature>
<accession>A0AAW5MD48</accession>
<dbReference type="AlphaFoldDB" id="A0AAW5MD48"/>
<reference evidence="2" key="1">
    <citation type="submission" date="2022-08" db="EMBL/GenBank/DDBJ databases">
        <title>A global survey of hypervirulent Aeromonas hydrophila identified this emerging pathogen in farmed fish in the lower Mekong River basin.</title>
        <authorList>
            <person name="Xu T."/>
            <person name="Rasmussen-Ivey C.R."/>
            <person name="Moen F.S."/>
            <person name="Fernandez Bravo A."/>
            <person name="Lamy B."/>
            <person name="Beaz-Hidalgo R."/>
            <person name="Khan C.D."/>
            <person name="Castro Escarpulli G."/>
            <person name="Yasin I.S.M."/>
            <person name="Figueras M.J."/>
            <person name="Azzam Sayuti M."/>
            <person name="Karim M.M."/>
            <person name="Alam K.M."/>
            <person name="Le T.T.T."/>
            <person name="Thao N.H.P."/>
            <person name="Addo S."/>
            <person name="Duodu S."/>
            <person name="Ali S."/>
            <person name="Mey S."/>
            <person name="Somony T."/>
            <person name="Liles M.R."/>
        </authorList>
    </citation>
    <scope>NUCLEOTIDE SEQUENCE</scope>
    <source>
        <strain evidence="2">0.14</strain>
    </source>
</reference>
<organism evidence="2 3">
    <name type="scientific">Aeromonas veronii</name>
    <dbReference type="NCBI Taxonomy" id="654"/>
    <lineage>
        <taxon>Bacteria</taxon>
        <taxon>Pseudomonadati</taxon>
        <taxon>Pseudomonadota</taxon>
        <taxon>Gammaproteobacteria</taxon>
        <taxon>Aeromonadales</taxon>
        <taxon>Aeromonadaceae</taxon>
        <taxon>Aeromonas</taxon>
    </lineage>
</organism>
<dbReference type="Proteomes" id="UP001204061">
    <property type="component" value="Unassembled WGS sequence"/>
</dbReference>
<evidence type="ECO:0000313" key="2">
    <source>
        <dbReference type="EMBL" id="MCR4451119.1"/>
    </source>
</evidence>
<name>A0AAW5MD48_AERVE</name>
<feature type="region of interest" description="Disordered" evidence="1">
    <location>
        <begin position="138"/>
        <end position="158"/>
    </location>
</feature>
<dbReference type="InterPro" id="IPR036388">
    <property type="entry name" value="WH-like_DNA-bd_sf"/>
</dbReference>
<dbReference type="Pfam" id="PF13730">
    <property type="entry name" value="HTH_36"/>
    <property type="match status" value="1"/>
</dbReference>
<proteinExistence type="predicted"/>
<dbReference type="InterPro" id="IPR036390">
    <property type="entry name" value="WH_DNA-bd_sf"/>
</dbReference>
<protein>
    <submittedName>
        <fullName evidence="2">Helix-turn-helix domain-containing protein</fullName>
    </submittedName>
</protein>
<evidence type="ECO:0000256" key="1">
    <source>
        <dbReference type="SAM" id="MobiDB-lite"/>
    </source>
</evidence>
<dbReference type="SUPFAM" id="SSF46785">
    <property type="entry name" value="Winged helix' DNA-binding domain"/>
    <property type="match status" value="1"/>
</dbReference>